<name>A0C0C0_PARTE</name>
<evidence type="ECO:0000313" key="1">
    <source>
        <dbReference type="EMBL" id="CAK64237.1"/>
    </source>
</evidence>
<dbReference type="RefSeq" id="XP_001431635.1">
    <property type="nucleotide sequence ID" value="XM_001431598.1"/>
</dbReference>
<dbReference type="Proteomes" id="UP000000600">
    <property type="component" value="Unassembled WGS sequence"/>
</dbReference>
<organism evidence="1 2">
    <name type="scientific">Paramecium tetraurelia</name>
    <dbReference type="NCBI Taxonomy" id="5888"/>
    <lineage>
        <taxon>Eukaryota</taxon>
        <taxon>Sar</taxon>
        <taxon>Alveolata</taxon>
        <taxon>Ciliophora</taxon>
        <taxon>Intramacronucleata</taxon>
        <taxon>Oligohymenophorea</taxon>
        <taxon>Peniculida</taxon>
        <taxon>Parameciidae</taxon>
        <taxon>Paramecium</taxon>
    </lineage>
</organism>
<dbReference type="InParanoid" id="A0C0C0"/>
<gene>
    <name evidence="1" type="ORF">GSPATT00006090001</name>
</gene>
<dbReference type="GeneID" id="5017419"/>
<evidence type="ECO:0000313" key="2">
    <source>
        <dbReference type="Proteomes" id="UP000000600"/>
    </source>
</evidence>
<keyword evidence="2" id="KW-1185">Reference proteome</keyword>
<protein>
    <recommendedName>
        <fullName evidence="3">Transmembrane protein</fullName>
    </recommendedName>
</protein>
<reference evidence="1 2" key="1">
    <citation type="journal article" date="2006" name="Nature">
        <title>Global trends of whole-genome duplications revealed by the ciliate Paramecium tetraurelia.</title>
        <authorList>
            <consortium name="Genoscope"/>
            <person name="Aury J.-M."/>
            <person name="Jaillon O."/>
            <person name="Duret L."/>
            <person name="Noel B."/>
            <person name="Jubin C."/>
            <person name="Porcel B.M."/>
            <person name="Segurens B."/>
            <person name="Daubin V."/>
            <person name="Anthouard V."/>
            <person name="Aiach N."/>
            <person name="Arnaiz O."/>
            <person name="Billaut A."/>
            <person name="Beisson J."/>
            <person name="Blanc I."/>
            <person name="Bouhouche K."/>
            <person name="Camara F."/>
            <person name="Duharcourt S."/>
            <person name="Guigo R."/>
            <person name="Gogendeau D."/>
            <person name="Katinka M."/>
            <person name="Keller A.-M."/>
            <person name="Kissmehl R."/>
            <person name="Klotz C."/>
            <person name="Koll F."/>
            <person name="Le Moue A."/>
            <person name="Lepere C."/>
            <person name="Malinsky S."/>
            <person name="Nowacki M."/>
            <person name="Nowak J.K."/>
            <person name="Plattner H."/>
            <person name="Poulain J."/>
            <person name="Ruiz F."/>
            <person name="Serrano V."/>
            <person name="Zagulski M."/>
            <person name="Dessen P."/>
            <person name="Betermier M."/>
            <person name="Weissenbach J."/>
            <person name="Scarpelli C."/>
            <person name="Schachter V."/>
            <person name="Sperling L."/>
            <person name="Meyer E."/>
            <person name="Cohen J."/>
            <person name="Wincker P."/>
        </authorList>
    </citation>
    <scope>NUCLEOTIDE SEQUENCE [LARGE SCALE GENOMIC DNA]</scope>
    <source>
        <strain evidence="1 2">Stock d4-2</strain>
    </source>
</reference>
<accession>A0C0C0</accession>
<proteinExistence type="predicted"/>
<dbReference type="KEGG" id="ptm:GSPATT00006090001"/>
<dbReference type="AlphaFoldDB" id="A0C0C0"/>
<dbReference type="EMBL" id="CT868030">
    <property type="protein sequence ID" value="CAK64237.1"/>
    <property type="molecule type" value="Genomic_DNA"/>
</dbReference>
<evidence type="ECO:0008006" key="3">
    <source>
        <dbReference type="Google" id="ProtNLM"/>
    </source>
</evidence>
<dbReference type="HOGENOM" id="CLU_1771659_0_0_1"/>
<sequence>MIRYISPRIMTFICDQQKKRNQIYAQNQVSHNQIKENKASQSIAIFKLQISILDRQIHLKLHLIQLIQQCLKQIPPFPQSEIDVISIYLRLYNILVIQQLYLVIVSYNLQMVTENKKISVKSDQRFIYLHSSSSVGHNLQFTIEMSK</sequence>